<dbReference type="KEGG" id="str:Sterm_1228"/>
<evidence type="ECO:0000259" key="8">
    <source>
        <dbReference type="Pfam" id="PF02601"/>
    </source>
</evidence>
<evidence type="ECO:0000313" key="10">
    <source>
        <dbReference type="EMBL" id="ACZ08096.1"/>
    </source>
</evidence>
<comment type="function">
    <text evidence="5">Bidirectionally degrades single-stranded DNA into large acid-insoluble oligonucleotides, which are then degraded further into small acid-soluble oligonucleotides.</text>
</comment>
<keyword evidence="11" id="KW-1185">Reference proteome</keyword>
<dbReference type="GO" id="GO:0005737">
    <property type="term" value="C:cytoplasm"/>
    <property type="evidence" value="ECO:0007669"/>
    <property type="project" value="UniProtKB-SubCell"/>
</dbReference>
<dbReference type="Gene3D" id="2.40.50.1010">
    <property type="match status" value="1"/>
</dbReference>
<comment type="subunit">
    <text evidence="5">Heterooligomer composed of large and small subunits.</text>
</comment>
<dbReference type="InterPro" id="IPR025824">
    <property type="entry name" value="OB-fold_nuc-bd_dom"/>
</dbReference>
<dbReference type="InterPro" id="IPR003753">
    <property type="entry name" value="Exonuc_VII_L"/>
</dbReference>
<evidence type="ECO:0000313" key="11">
    <source>
        <dbReference type="Proteomes" id="UP000000845"/>
    </source>
</evidence>
<keyword evidence="2 5" id="KW-0540">Nuclease</keyword>
<dbReference type="Proteomes" id="UP000000845">
    <property type="component" value="Chromosome"/>
</dbReference>
<dbReference type="RefSeq" id="WP_012860692.1">
    <property type="nucleotide sequence ID" value="NC_013517.1"/>
</dbReference>
<keyword evidence="7" id="KW-0175">Coiled coil</keyword>
<feature type="domain" description="OB-fold nucleic acid binding" evidence="9">
    <location>
        <begin position="6"/>
        <end position="100"/>
    </location>
</feature>
<dbReference type="GO" id="GO:0009318">
    <property type="term" value="C:exodeoxyribonuclease VII complex"/>
    <property type="evidence" value="ECO:0007669"/>
    <property type="project" value="UniProtKB-UniRule"/>
</dbReference>
<dbReference type="STRING" id="526218.Sterm_1228"/>
<comment type="subcellular location">
    <subcellularLocation>
        <location evidence="5 6">Cytoplasm</location>
    </subcellularLocation>
</comment>
<dbReference type="HOGENOM" id="CLU_023625_2_0_0"/>
<dbReference type="Pfam" id="PF02601">
    <property type="entry name" value="Exonuc_VII_L"/>
    <property type="match status" value="1"/>
</dbReference>
<sequence>MEAGIFTVSELNRAVKEYLEGTRAFKNIYIQGEISNITYYKSGHLYFTLKDNKSSVKCAVFRYMIKGVPRDLKEGDQVKLLGSATLYEQGGSFQVIGEHLEKQNKLGELYEKFEKLKKYYFELGYFNEEIKKKLPKVPLNIGVVTAETGAAIRDIINTAHKRFRNVNIYLYPSRVQGEGAAYEVARGIEIFNRENVRERLDLDFIIIGRGGGSIEDLWAFNEEPVIEAVYKSDLPVISAVGHEIDNLLSDLTADIRAATPTQAIEISVPLKSDLIQELEYRKNLLNKHLMNEIALMKNNLEKRKSNYIIRNFLNILIEKKMMMIDKENRLNKSLKYKIAASSEKLTMTKKLLSKIKLEDKIKEKKEELTDMERILTKLITEKIKEYKNNLEYKKAVAAKYNSGEILKQGYTLTKYKGKLIVKKESLKKDDEITTVFSDGEIKSIVR</sequence>
<dbReference type="GO" id="GO:0003676">
    <property type="term" value="F:nucleic acid binding"/>
    <property type="evidence" value="ECO:0007669"/>
    <property type="project" value="InterPro"/>
</dbReference>
<organism evidence="10 11">
    <name type="scientific">Sebaldella termitidis (strain ATCC 33386 / NCTC 11300)</name>
    <dbReference type="NCBI Taxonomy" id="526218"/>
    <lineage>
        <taxon>Bacteria</taxon>
        <taxon>Fusobacteriati</taxon>
        <taxon>Fusobacteriota</taxon>
        <taxon>Fusobacteriia</taxon>
        <taxon>Fusobacteriales</taxon>
        <taxon>Leptotrichiaceae</taxon>
        <taxon>Sebaldella</taxon>
    </lineage>
</organism>
<reference evidence="10 11" key="2">
    <citation type="journal article" date="2010" name="Stand. Genomic Sci.">
        <title>Complete genome sequence of Sebaldella termitidis type strain (NCTC 11300).</title>
        <authorList>
            <person name="Harmon-Smith M."/>
            <person name="Celia L."/>
            <person name="Chertkov O."/>
            <person name="Lapidus A."/>
            <person name="Copeland A."/>
            <person name="Glavina Del Rio T."/>
            <person name="Nolan M."/>
            <person name="Lucas S."/>
            <person name="Tice H."/>
            <person name="Cheng J.F."/>
            <person name="Han C."/>
            <person name="Detter J.C."/>
            <person name="Bruce D."/>
            <person name="Goodwin L."/>
            <person name="Pitluck S."/>
            <person name="Pati A."/>
            <person name="Liolios K."/>
            <person name="Ivanova N."/>
            <person name="Mavromatis K."/>
            <person name="Mikhailova N."/>
            <person name="Chen A."/>
            <person name="Palaniappan K."/>
            <person name="Land M."/>
            <person name="Hauser L."/>
            <person name="Chang Y.J."/>
            <person name="Jeffries C.D."/>
            <person name="Brettin T."/>
            <person name="Goker M."/>
            <person name="Beck B."/>
            <person name="Bristow J."/>
            <person name="Eisen J.A."/>
            <person name="Markowitz V."/>
            <person name="Hugenholtz P."/>
            <person name="Kyrpides N.C."/>
            <person name="Klenk H.P."/>
            <person name="Chen F."/>
        </authorList>
    </citation>
    <scope>NUCLEOTIDE SEQUENCE [LARGE SCALE GENOMIC DNA]</scope>
    <source>
        <strain evidence="11">ATCC 33386 / NCTC 11300</strain>
    </source>
</reference>
<evidence type="ECO:0000256" key="1">
    <source>
        <dbReference type="ARBA" id="ARBA00022490"/>
    </source>
</evidence>
<evidence type="ECO:0000256" key="6">
    <source>
        <dbReference type="RuleBase" id="RU004355"/>
    </source>
</evidence>
<feature type="coiled-coil region" evidence="7">
    <location>
        <begin position="354"/>
        <end position="381"/>
    </location>
</feature>
<dbReference type="EC" id="3.1.11.6" evidence="5"/>
<dbReference type="PANTHER" id="PTHR30008">
    <property type="entry name" value="EXODEOXYRIBONUCLEASE 7 LARGE SUBUNIT"/>
    <property type="match status" value="1"/>
</dbReference>
<keyword evidence="1 5" id="KW-0963">Cytoplasm</keyword>
<keyword evidence="3 5" id="KW-0378">Hydrolase</keyword>
<dbReference type="GO" id="GO:0006308">
    <property type="term" value="P:DNA catabolic process"/>
    <property type="evidence" value="ECO:0007669"/>
    <property type="project" value="UniProtKB-UniRule"/>
</dbReference>
<dbReference type="AlphaFoldDB" id="D1AH62"/>
<name>D1AH62_SEBTE</name>
<reference evidence="11" key="1">
    <citation type="submission" date="2009-09" db="EMBL/GenBank/DDBJ databases">
        <title>The complete chromosome of Sebaldella termitidis ATCC 33386.</title>
        <authorList>
            <consortium name="US DOE Joint Genome Institute (JGI-PGF)"/>
            <person name="Lucas S."/>
            <person name="Copeland A."/>
            <person name="Lapidus A."/>
            <person name="Glavina del Rio T."/>
            <person name="Dalin E."/>
            <person name="Tice H."/>
            <person name="Bruce D."/>
            <person name="Goodwin L."/>
            <person name="Pitluck S."/>
            <person name="Kyrpides N."/>
            <person name="Mavromatis K."/>
            <person name="Ivanova N."/>
            <person name="Mikhailova N."/>
            <person name="Sims D."/>
            <person name="Meincke L."/>
            <person name="Brettin T."/>
            <person name="Detter J.C."/>
            <person name="Han C."/>
            <person name="Larimer F."/>
            <person name="Land M."/>
            <person name="Hauser L."/>
            <person name="Markowitz V."/>
            <person name="Cheng J.F."/>
            <person name="Hugenholtz P."/>
            <person name="Woyke T."/>
            <person name="Wu D."/>
            <person name="Eisen J.A."/>
        </authorList>
    </citation>
    <scope>NUCLEOTIDE SEQUENCE [LARGE SCALE GENOMIC DNA]</scope>
    <source>
        <strain evidence="11">ATCC 33386 / NCTC 11300</strain>
    </source>
</reference>
<dbReference type="NCBIfam" id="TIGR00237">
    <property type="entry name" value="xseA"/>
    <property type="match status" value="1"/>
</dbReference>
<dbReference type="HAMAP" id="MF_00378">
    <property type="entry name" value="Exonuc_7_L"/>
    <property type="match status" value="1"/>
</dbReference>
<proteinExistence type="inferred from homology"/>
<feature type="domain" description="Exonuclease VII large subunit C-terminal" evidence="8">
    <location>
        <begin position="125"/>
        <end position="443"/>
    </location>
</feature>
<comment type="catalytic activity">
    <reaction evidence="5 6">
        <text>Exonucleolytic cleavage in either 5'- to 3'- or 3'- to 5'-direction to yield nucleoside 5'-phosphates.</text>
        <dbReference type="EC" id="3.1.11.6"/>
    </reaction>
</comment>
<evidence type="ECO:0000256" key="3">
    <source>
        <dbReference type="ARBA" id="ARBA00022801"/>
    </source>
</evidence>
<protein>
    <recommendedName>
        <fullName evidence="5">Exodeoxyribonuclease 7 large subunit</fullName>
        <ecNumber evidence="5">3.1.11.6</ecNumber>
    </recommendedName>
    <alternativeName>
        <fullName evidence="5">Exodeoxyribonuclease VII large subunit</fullName>
        <shortName evidence="5">Exonuclease VII large subunit</shortName>
    </alternativeName>
</protein>
<evidence type="ECO:0000256" key="2">
    <source>
        <dbReference type="ARBA" id="ARBA00022722"/>
    </source>
</evidence>
<gene>
    <name evidence="5" type="primary">xseA</name>
    <name evidence="10" type="ordered locus">Sterm_1228</name>
</gene>
<dbReference type="EMBL" id="CP001739">
    <property type="protein sequence ID" value="ACZ08096.1"/>
    <property type="molecule type" value="Genomic_DNA"/>
</dbReference>
<comment type="similarity">
    <text evidence="5 6">Belongs to the XseA family.</text>
</comment>
<evidence type="ECO:0000256" key="5">
    <source>
        <dbReference type="HAMAP-Rule" id="MF_00378"/>
    </source>
</evidence>
<dbReference type="CDD" id="cd04489">
    <property type="entry name" value="ExoVII_LU_OBF"/>
    <property type="match status" value="1"/>
</dbReference>
<dbReference type="InterPro" id="IPR020579">
    <property type="entry name" value="Exonuc_VII_lsu_C"/>
</dbReference>
<dbReference type="PANTHER" id="PTHR30008:SF0">
    <property type="entry name" value="EXODEOXYRIBONUCLEASE 7 LARGE SUBUNIT"/>
    <property type="match status" value="1"/>
</dbReference>
<dbReference type="GO" id="GO:0008855">
    <property type="term" value="F:exodeoxyribonuclease VII activity"/>
    <property type="evidence" value="ECO:0007669"/>
    <property type="project" value="UniProtKB-UniRule"/>
</dbReference>
<keyword evidence="4 5" id="KW-0269">Exonuclease</keyword>
<evidence type="ECO:0000256" key="7">
    <source>
        <dbReference type="SAM" id="Coils"/>
    </source>
</evidence>
<dbReference type="eggNOG" id="COG1570">
    <property type="taxonomic scope" value="Bacteria"/>
</dbReference>
<accession>D1AH62</accession>
<evidence type="ECO:0000256" key="4">
    <source>
        <dbReference type="ARBA" id="ARBA00022839"/>
    </source>
</evidence>
<evidence type="ECO:0000259" key="9">
    <source>
        <dbReference type="Pfam" id="PF13742"/>
    </source>
</evidence>
<dbReference type="Pfam" id="PF13742">
    <property type="entry name" value="tRNA_anti_2"/>
    <property type="match status" value="1"/>
</dbReference>